<accession>A0ACB5TE33</accession>
<evidence type="ECO:0000313" key="1">
    <source>
        <dbReference type="EMBL" id="GME86976.1"/>
    </source>
</evidence>
<evidence type="ECO:0000313" key="2">
    <source>
        <dbReference type="Proteomes" id="UP001165101"/>
    </source>
</evidence>
<comment type="caution">
    <text evidence="1">The sequence shown here is derived from an EMBL/GenBank/DDBJ whole genome shotgun (WGS) entry which is preliminary data.</text>
</comment>
<name>A0ACB5TE33_CANBO</name>
<dbReference type="EMBL" id="BSXV01000025">
    <property type="protein sequence ID" value="GME86976.1"/>
    <property type="molecule type" value="Genomic_DNA"/>
</dbReference>
<organism evidence="1 2">
    <name type="scientific">Candida boidinii</name>
    <name type="common">Yeast</name>
    <dbReference type="NCBI Taxonomy" id="5477"/>
    <lineage>
        <taxon>Eukaryota</taxon>
        <taxon>Fungi</taxon>
        <taxon>Dikarya</taxon>
        <taxon>Ascomycota</taxon>
        <taxon>Saccharomycotina</taxon>
        <taxon>Pichiomycetes</taxon>
        <taxon>Pichiales</taxon>
        <taxon>Pichiaceae</taxon>
        <taxon>Ogataea</taxon>
        <taxon>Ogataea/Candida clade</taxon>
    </lineage>
</organism>
<proteinExistence type="predicted"/>
<gene>
    <name evidence="1" type="ORF">Cboi01_000011300</name>
</gene>
<sequence length="677" mass="78578">MRPELNKMDEESRNAKKRKLTDLNTNDVDFNDDYSYSYMHKTQVTKTSVNEDIAPGIIITTSIDGVIKFWLADTDFKDKKAPSLEDKLKSLENGDDKNEHQVQNGNGNNDNDDDDDEPFVPGKLIFIKQFKLFEELPIIQMTYSTVNSNKKLMACISEYPNEETTEETDDKDNNTNTKKKYQIYIFDLSTIDMISIFEIDFKPGSIEWCEPDLNTSDNIGITNTDVNDIEDGDNLMLAVSSLKTNDIYIFDPLNDMKTPIYSSKSVHKSPVHSMRYLESLKCMISIDINGMIEYWVINNNFTNPVSKKLKFENKINTDLIILRKLKLKPMNLIQLINNNTNFIIITKNNEIFIFDIFTGKLINRINESLNFYKKVFQVEDNSNNKNENIIKINKKIEIEKNLFEKSINLKLLKSIKLIEINKFLIIPNLIGLKLLNLTNNKIEKLIKNDLRFLSISKLKIKSNKTNKNLNYLITSNFKSNRILIYTNNKQNENDLHTDIFNENPTNSIKFDEIKDSFDPFRNKSKYQNVKVILHTNYGDIKIKVFPRYAPVAVENFIGLCYKNYYNNLKFHRIIKNFMIQTGDPNNDGTGGESLWGKPFRLELRQDVKHDKPFMVSMAHGGSQFFITVKPTPWLDGKHSIFGRVYEGTEVVKSIENYDENDTEKPYPKILSTSIEQD</sequence>
<keyword evidence="2" id="KW-1185">Reference proteome</keyword>
<protein>
    <submittedName>
        <fullName evidence="1">Unnamed protein product</fullName>
    </submittedName>
</protein>
<reference evidence="1" key="1">
    <citation type="submission" date="2023-04" db="EMBL/GenBank/DDBJ databases">
        <title>Candida boidinii NBRC 1967.</title>
        <authorList>
            <person name="Ichikawa N."/>
            <person name="Sato H."/>
            <person name="Tonouchi N."/>
        </authorList>
    </citation>
    <scope>NUCLEOTIDE SEQUENCE</scope>
    <source>
        <strain evidence="1">NBRC 1967</strain>
    </source>
</reference>
<dbReference type="Proteomes" id="UP001165101">
    <property type="component" value="Unassembled WGS sequence"/>
</dbReference>